<protein>
    <submittedName>
        <fullName evidence="2">Phage tail protein</fullName>
    </submittedName>
</protein>
<dbReference type="Proteomes" id="UP000036681">
    <property type="component" value="Unplaced"/>
</dbReference>
<reference evidence="2" key="1">
    <citation type="submission" date="2017-02" db="UniProtKB">
        <authorList>
            <consortium name="WormBaseParasite"/>
        </authorList>
    </citation>
    <scope>IDENTIFICATION</scope>
</reference>
<keyword evidence="1" id="KW-1185">Reference proteome</keyword>
<evidence type="ECO:0000313" key="1">
    <source>
        <dbReference type="Proteomes" id="UP000036681"/>
    </source>
</evidence>
<accession>A0A0M3IRG2</accession>
<dbReference type="AlphaFoldDB" id="A0A0M3IRG2"/>
<organism evidence="1 2">
    <name type="scientific">Ascaris lumbricoides</name>
    <name type="common">Giant roundworm</name>
    <dbReference type="NCBI Taxonomy" id="6252"/>
    <lineage>
        <taxon>Eukaryota</taxon>
        <taxon>Metazoa</taxon>
        <taxon>Ecdysozoa</taxon>
        <taxon>Nematoda</taxon>
        <taxon>Chromadorea</taxon>
        <taxon>Rhabditida</taxon>
        <taxon>Spirurina</taxon>
        <taxon>Ascaridomorpha</taxon>
        <taxon>Ascaridoidea</taxon>
        <taxon>Ascarididae</taxon>
        <taxon>Ascaris</taxon>
    </lineage>
</organism>
<sequence>MEFSVLADETEDLMDGTATESAALTTFVKPATD</sequence>
<name>A0A0M3IRG2_ASCLU</name>
<evidence type="ECO:0000313" key="2">
    <source>
        <dbReference type="WBParaSite" id="ALUE_0002134001-mRNA-1"/>
    </source>
</evidence>
<proteinExistence type="predicted"/>
<dbReference type="WBParaSite" id="ALUE_0002134001-mRNA-1">
    <property type="protein sequence ID" value="ALUE_0002134001-mRNA-1"/>
    <property type="gene ID" value="ALUE_0002134001"/>
</dbReference>